<protein>
    <submittedName>
        <fullName evidence="1">Uncharacterized protein</fullName>
    </submittedName>
</protein>
<reference evidence="1 2" key="1">
    <citation type="journal article" date="2018" name="Aquat. Microb. Ecol.">
        <title>Gammaproteobacterial methanotrophs dominate.</title>
        <authorList>
            <person name="Rissanen A.J."/>
            <person name="Saarenheimo J."/>
            <person name="Tiirola M."/>
            <person name="Peura S."/>
            <person name="Aalto S.L."/>
            <person name="Karvinen A."/>
            <person name="Nykanen H."/>
        </authorList>
    </citation>
    <scope>NUCLEOTIDE SEQUENCE [LARGE SCALE GENOMIC DNA]</scope>
    <source>
        <strain evidence="1">AMbin10</strain>
    </source>
</reference>
<proteinExistence type="predicted"/>
<comment type="caution">
    <text evidence="1">The sequence shown here is derived from an EMBL/GenBank/DDBJ whole genome shotgun (WGS) entry which is preliminary data.</text>
</comment>
<evidence type="ECO:0000313" key="2">
    <source>
        <dbReference type="Proteomes" id="UP000249396"/>
    </source>
</evidence>
<organism evidence="1 2">
    <name type="scientific">Candidatus Methylumidiphilus alinenensis</name>
    <dbReference type="NCBI Taxonomy" id="2202197"/>
    <lineage>
        <taxon>Bacteria</taxon>
        <taxon>Pseudomonadati</taxon>
        <taxon>Pseudomonadota</taxon>
        <taxon>Gammaproteobacteria</taxon>
        <taxon>Methylococcales</taxon>
        <taxon>Candidatus Methylumidiphilus</taxon>
    </lineage>
</organism>
<evidence type="ECO:0000313" key="1">
    <source>
        <dbReference type="EMBL" id="PZN87239.1"/>
    </source>
</evidence>
<accession>A0A2W4S1B3</accession>
<gene>
    <name evidence="1" type="ORF">DM484_00430</name>
</gene>
<name>A0A2W4S1B3_9GAMM</name>
<dbReference type="EMBL" id="QJPH01000047">
    <property type="protein sequence ID" value="PZN87239.1"/>
    <property type="molecule type" value="Genomic_DNA"/>
</dbReference>
<sequence length="74" mass="8829">MLIINKKQLIAFQPLAERAFISRLIKYFKSNYFDINILLPTGRFKFRDISDKFIHDMIERGIERARQYGITAFS</sequence>
<dbReference type="Proteomes" id="UP000249396">
    <property type="component" value="Unassembled WGS sequence"/>
</dbReference>
<dbReference type="AlphaFoldDB" id="A0A2W4S1B3"/>